<feature type="compositionally biased region" description="Polar residues" evidence="2">
    <location>
        <begin position="1105"/>
        <end position="1119"/>
    </location>
</feature>
<feature type="region of interest" description="Disordered" evidence="2">
    <location>
        <begin position="1102"/>
        <end position="1159"/>
    </location>
</feature>
<dbReference type="SUPFAM" id="SSF51197">
    <property type="entry name" value="Clavaminate synthase-like"/>
    <property type="match status" value="1"/>
</dbReference>
<dbReference type="Pfam" id="PF13532">
    <property type="entry name" value="2OG-FeII_Oxy_2"/>
    <property type="match status" value="1"/>
</dbReference>
<name>A0ABR1PAI1_DIAER</name>
<dbReference type="InterPro" id="IPR032854">
    <property type="entry name" value="ALKBH3"/>
</dbReference>
<gene>
    <name evidence="4" type="ORF">SLS63_005549</name>
</gene>
<dbReference type="PANTHER" id="PTHR31212:SF5">
    <property type="entry name" value="ISOCHORISMATASE FAMILY PROTEIN FAMILY (AFU_ORTHOLOGUE AFUA_3G14500)"/>
    <property type="match status" value="1"/>
</dbReference>
<dbReference type="InterPro" id="IPR000868">
    <property type="entry name" value="Isochorismatase-like_dom"/>
</dbReference>
<protein>
    <recommendedName>
        <fullName evidence="3">Fe2OG dioxygenase domain-containing protein</fullName>
    </recommendedName>
</protein>
<proteinExistence type="inferred from homology"/>
<feature type="region of interest" description="Disordered" evidence="2">
    <location>
        <begin position="297"/>
        <end position="333"/>
    </location>
</feature>
<evidence type="ECO:0000256" key="1">
    <source>
        <dbReference type="ARBA" id="ARBA00006336"/>
    </source>
</evidence>
<dbReference type="InterPro" id="IPR027450">
    <property type="entry name" value="AlkB-like"/>
</dbReference>
<dbReference type="Gene3D" id="3.40.50.850">
    <property type="entry name" value="Isochorismatase-like"/>
    <property type="match status" value="1"/>
</dbReference>
<feature type="region of interest" description="Disordered" evidence="2">
    <location>
        <begin position="253"/>
        <end position="283"/>
    </location>
</feature>
<feature type="region of interest" description="Disordered" evidence="2">
    <location>
        <begin position="356"/>
        <end position="559"/>
    </location>
</feature>
<sequence>MSLLPIDPADFPDVPTKKALIAIDFQNDFLADDGALVVSQPDGMVANVVRLADAVRNSGYGEVVWVRSQFDTSRAVGEQQMMAMDTPQLPNRPGGSAAAAAARARASRPSPTPSTPLEADPEAFLSEAGGQSGTTKPQCVRKGTKGAELLPELAAAKGPRDYAMTKTYYSAFQSGQLLQLLRRHFATELYICGALSNVSVYATALAASSYGFDITIVEDCCGYRSEARHMNATRKLAEMTGCEFATVSDIVPTLRPRPQSRSDSNQRARASAPMPGGPANIPPELIAAAMAGNRLGPSKGITVRPKSPEFLSPPIAPDSAGEEGNPEDAAAAAAATLPLSLSPDLSPEMEKLRLNTEATDSTTSPTHETTTAGVVEPLAPNETSEPEPAEHQAKQAVQPVVNKSGAKAERRILTPRANAQRRETTSLPGQTKATIGAPRHESPSDKAKAEHRIESKGSSKPSGNPISSAEQAMKQFFTSKSSAPAPARSKPTKMEQDNFVPSEELLTAETPDDQKEGPYPAGNDARDPKTVADATIARGSEDSKSVPEDSSSKPTETENLCEGDTTIIHSFLPHSLTSGLFERLCSEVHFQKMMHQGGEVPRFVAVQGELLEDGTQPIYRHPSDEALLCVPFTPAVEAIRTQVDAKVGHKVNHVLIQCYRSGNDYISEHSDKTLDVVPGSFIANVSLGAERTMAFRTKRDASTEKETPDKGEKESSPPSAATGDSAPPTVAEEPSPTKRQTIRCPMPHNSLVRMGLATNSKWLHGIRPDKRPTSQKSNPELAFGGYRISLTFRNIATFLSPTDNPDEPVIWGQGAVSKNRDGARLVINGQTPEAVTLLKAFGKENHSSEFNWEDAYGGGFDVLHMKAAPRYFGCGDTMVDGRVKIMLAELGVNYAHGSIGTGKGNKTNSGDAADVVPVKLVLDDAERTTITGDVAIMLYLDARHPKKKGSEADMARVFTRFQAALALGQKWKALTLGALARDIPNEERVSLISDFARANYIQINDWMAENLRPLWDAGGGGDERGDLFFAGNGAGGQQQPTIADYALWPVLYDITETWRAADARFEQSWAQRARYTALEKYWVDFAGRKSVVEVFGRDVAWLSSRPGSTPGSTRASTPGSGKGAGHQGEKQSDKGVKENEGGGDSKKDEVGEKGENDDK</sequence>
<feature type="region of interest" description="Disordered" evidence="2">
    <location>
        <begin position="694"/>
        <end position="748"/>
    </location>
</feature>
<dbReference type="Proteomes" id="UP001430848">
    <property type="component" value="Unassembled WGS sequence"/>
</dbReference>
<feature type="compositionally biased region" description="Polar residues" evidence="2">
    <location>
        <begin position="259"/>
        <end position="268"/>
    </location>
</feature>
<dbReference type="Gene3D" id="1.20.1050.10">
    <property type="match status" value="1"/>
</dbReference>
<dbReference type="Gene3D" id="2.60.120.590">
    <property type="entry name" value="Alpha-ketoglutarate-dependent dioxygenase AlkB-like"/>
    <property type="match status" value="1"/>
</dbReference>
<evidence type="ECO:0000313" key="5">
    <source>
        <dbReference type="Proteomes" id="UP001430848"/>
    </source>
</evidence>
<dbReference type="InterPro" id="IPR037151">
    <property type="entry name" value="AlkB-like_sf"/>
</dbReference>
<dbReference type="InterPro" id="IPR036380">
    <property type="entry name" value="Isochorismatase-like_sf"/>
</dbReference>
<dbReference type="InterPro" id="IPR057088">
    <property type="entry name" value="GLRG_09195_Thiored"/>
</dbReference>
<dbReference type="EMBL" id="JAKNSF020000024">
    <property type="protein sequence ID" value="KAK7730879.1"/>
    <property type="molecule type" value="Genomic_DNA"/>
</dbReference>
<feature type="compositionally biased region" description="Basic and acidic residues" evidence="2">
    <location>
        <begin position="438"/>
        <end position="457"/>
    </location>
</feature>
<feature type="compositionally biased region" description="Basic and acidic residues" evidence="2">
    <location>
        <begin position="1127"/>
        <end position="1159"/>
    </location>
</feature>
<comment type="similarity">
    <text evidence="1">Belongs to the isochorismatase family.</text>
</comment>
<feature type="compositionally biased region" description="Polar residues" evidence="2">
    <location>
        <begin position="458"/>
        <end position="470"/>
    </location>
</feature>
<dbReference type="SUPFAM" id="SSF52499">
    <property type="entry name" value="Isochorismatase-like hydrolases"/>
    <property type="match status" value="1"/>
</dbReference>
<dbReference type="PROSITE" id="PS51471">
    <property type="entry name" value="FE2OG_OXY"/>
    <property type="match status" value="1"/>
</dbReference>
<dbReference type="InterPro" id="IPR005123">
    <property type="entry name" value="Oxoglu/Fe-dep_dioxygenase_dom"/>
</dbReference>
<feature type="region of interest" description="Disordered" evidence="2">
    <location>
        <begin position="85"/>
        <end position="120"/>
    </location>
</feature>
<evidence type="ECO:0000256" key="2">
    <source>
        <dbReference type="SAM" id="MobiDB-lite"/>
    </source>
</evidence>
<feature type="compositionally biased region" description="Basic and acidic residues" evidence="2">
    <location>
        <begin position="697"/>
        <end position="715"/>
    </location>
</feature>
<dbReference type="PANTHER" id="PTHR31212">
    <property type="entry name" value="ALPHA-KETOGLUTARATE-DEPENDENT DIOXYGENASE ALKB HOMOLOG 3"/>
    <property type="match status" value="1"/>
</dbReference>
<comment type="caution">
    <text evidence="4">The sequence shown here is derived from an EMBL/GenBank/DDBJ whole genome shotgun (WGS) entry which is preliminary data.</text>
</comment>
<reference evidence="4 5" key="1">
    <citation type="submission" date="2024-02" db="EMBL/GenBank/DDBJ databases">
        <title>De novo assembly and annotation of 12 fungi associated with fruit tree decline syndrome in Ontario, Canada.</title>
        <authorList>
            <person name="Sulman M."/>
            <person name="Ellouze W."/>
            <person name="Ilyukhin E."/>
        </authorList>
    </citation>
    <scope>NUCLEOTIDE SEQUENCE [LARGE SCALE GENOMIC DNA]</scope>
    <source>
        <strain evidence="4 5">M169</strain>
    </source>
</reference>
<dbReference type="Pfam" id="PF00857">
    <property type="entry name" value="Isochorismatase"/>
    <property type="match status" value="1"/>
</dbReference>
<feature type="compositionally biased region" description="Basic and acidic residues" evidence="2">
    <location>
        <begin position="539"/>
        <end position="551"/>
    </location>
</feature>
<evidence type="ECO:0000259" key="3">
    <source>
        <dbReference type="PROSITE" id="PS51471"/>
    </source>
</evidence>
<dbReference type="Gene3D" id="3.40.30.10">
    <property type="entry name" value="Glutaredoxin"/>
    <property type="match status" value="1"/>
</dbReference>
<keyword evidence="5" id="KW-1185">Reference proteome</keyword>
<feature type="compositionally biased region" description="Low complexity" evidence="2">
    <location>
        <begin position="478"/>
        <end position="489"/>
    </location>
</feature>
<dbReference type="Pfam" id="PF24470">
    <property type="entry name" value="Thiored_Isochorism"/>
    <property type="match status" value="1"/>
</dbReference>
<feature type="domain" description="Fe2OG dioxygenase" evidence="3">
    <location>
        <begin position="650"/>
        <end position="796"/>
    </location>
</feature>
<evidence type="ECO:0000313" key="4">
    <source>
        <dbReference type="EMBL" id="KAK7730879.1"/>
    </source>
</evidence>
<dbReference type="CDD" id="cd00431">
    <property type="entry name" value="cysteine_hydrolases"/>
    <property type="match status" value="1"/>
</dbReference>
<organism evidence="4 5">
    <name type="scientific">Diaporthe eres</name>
    <name type="common">Phomopsis oblonga</name>
    <dbReference type="NCBI Taxonomy" id="83184"/>
    <lineage>
        <taxon>Eukaryota</taxon>
        <taxon>Fungi</taxon>
        <taxon>Dikarya</taxon>
        <taxon>Ascomycota</taxon>
        <taxon>Pezizomycotina</taxon>
        <taxon>Sordariomycetes</taxon>
        <taxon>Sordariomycetidae</taxon>
        <taxon>Diaporthales</taxon>
        <taxon>Diaporthaceae</taxon>
        <taxon>Diaporthe</taxon>
        <taxon>Diaporthe eres species complex</taxon>
    </lineage>
</organism>
<feature type="compositionally biased region" description="Low complexity" evidence="2">
    <location>
        <begin position="92"/>
        <end position="109"/>
    </location>
</feature>
<feature type="compositionally biased region" description="Low complexity" evidence="2">
    <location>
        <begin position="359"/>
        <end position="371"/>
    </location>
</feature>
<accession>A0ABR1PAI1</accession>